<name>A0AA35LRB7_9HYPO</name>
<feature type="region of interest" description="Disordered" evidence="1">
    <location>
        <begin position="426"/>
        <end position="466"/>
    </location>
</feature>
<dbReference type="EMBL" id="CABFNP030000560">
    <property type="protein sequence ID" value="CAI6043553.1"/>
    <property type="molecule type" value="Genomic_DNA"/>
</dbReference>
<feature type="compositionally biased region" description="Low complexity" evidence="1">
    <location>
        <begin position="194"/>
        <end position="209"/>
    </location>
</feature>
<feature type="compositionally biased region" description="Polar residues" evidence="1">
    <location>
        <begin position="44"/>
        <end position="61"/>
    </location>
</feature>
<gene>
    <name evidence="2" type="ORF">CCHLO57077_00018985</name>
</gene>
<keyword evidence="3" id="KW-1185">Reference proteome</keyword>
<dbReference type="PANTHER" id="PTHR38166:SF1">
    <property type="entry name" value="C2H2-TYPE DOMAIN-CONTAINING PROTEIN"/>
    <property type="match status" value="1"/>
</dbReference>
<dbReference type="Proteomes" id="UP001160390">
    <property type="component" value="Unassembled WGS sequence"/>
</dbReference>
<feature type="region of interest" description="Disordered" evidence="1">
    <location>
        <begin position="174"/>
        <end position="243"/>
    </location>
</feature>
<organism evidence="2 3">
    <name type="scientific">Clonostachys chloroleuca</name>
    <dbReference type="NCBI Taxonomy" id="1926264"/>
    <lineage>
        <taxon>Eukaryota</taxon>
        <taxon>Fungi</taxon>
        <taxon>Dikarya</taxon>
        <taxon>Ascomycota</taxon>
        <taxon>Pezizomycotina</taxon>
        <taxon>Sordariomycetes</taxon>
        <taxon>Hypocreomycetidae</taxon>
        <taxon>Hypocreales</taxon>
        <taxon>Bionectriaceae</taxon>
        <taxon>Clonostachys</taxon>
    </lineage>
</organism>
<reference evidence="2" key="1">
    <citation type="submission" date="2023-01" db="EMBL/GenBank/DDBJ databases">
        <authorList>
            <person name="Piombo E."/>
        </authorList>
    </citation>
    <scope>NUCLEOTIDE SEQUENCE</scope>
</reference>
<dbReference type="PANTHER" id="PTHR38166">
    <property type="entry name" value="C2H2-TYPE DOMAIN-CONTAINING PROTEIN-RELATED"/>
    <property type="match status" value="1"/>
</dbReference>
<evidence type="ECO:0000313" key="3">
    <source>
        <dbReference type="Proteomes" id="UP001160390"/>
    </source>
</evidence>
<protein>
    <submittedName>
        <fullName evidence="2">Uncharacterized protein</fullName>
    </submittedName>
</protein>
<accession>A0AA35LRB7</accession>
<sequence>MPLLFGGPSDLELVHWASNPSVKIIVAASGGKGWLLHRPRKPSTIPSDSGYGSIQKSTSGYESDDSDASTLIVAREERRETSHGFTGMVNALSDLRFGSASVPSGEFRAFTGFTRTAGEGSVTNQESIASNESVDSMISFYVYRHWKIIFDIIDNFISQNRAWVFSRINELSNAPEGGSQHQMHTGSGGEESRNGSGSSSNSEQVNSNGTTILAHISGTGNKDNNEDDDGSPGLHPNTGTEQAPVIVTKELACPFYKHNQENREWKTCSKRRFMEFFRLLEHIKRKHKLKELQCERCLHQSASEHEHRLHVDSTEKCEIRKHGKIGQTKYEVLSSRSFYKGMSPEKRWRLTYCLLFITEGAVPSPYYEDWSSYELAWSDGHVLDHIRRRFSGETESTIQHLYSVLQSPQAENSILDEYLRRTGEGASEDLHWPRPSQPLASIPGPGILDRDAVESSPPNHDVLSWEETSSKEEIYCGQGELVLGKHPNRTAERPENTGTSWSSLSESQFSDVEMSKTRDVHLSSLDEFMSSITSPSIRSSDYEFSEQHQNLNHELTMHHIKMAMQDE</sequence>
<evidence type="ECO:0000313" key="2">
    <source>
        <dbReference type="EMBL" id="CAI6043553.1"/>
    </source>
</evidence>
<comment type="caution">
    <text evidence="2">The sequence shown here is derived from an EMBL/GenBank/DDBJ whole genome shotgun (WGS) entry which is preliminary data.</text>
</comment>
<proteinExistence type="predicted"/>
<dbReference type="AlphaFoldDB" id="A0AA35LRB7"/>
<feature type="region of interest" description="Disordered" evidence="1">
    <location>
        <begin position="38"/>
        <end position="65"/>
    </location>
</feature>
<evidence type="ECO:0000256" key="1">
    <source>
        <dbReference type="SAM" id="MobiDB-lite"/>
    </source>
</evidence>